<proteinExistence type="predicted"/>
<dbReference type="Ensembl" id="ENSGEVT00005021775.1">
    <property type="protein sequence ID" value="ENSGEVP00005020735.1"/>
    <property type="gene ID" value="ENSGEVG00005014703.1"/>
</dbReference>
<dbReference type="OrthoDB" id="9903249at2759"/>
<evidence type="ECO:0000256" key="1">
    <source>
        <dbReference type="ARBA" id="ARBA00004496"/>
    </source>
</evidence>
<dbReference type="InterPro" id="IPR050637">
    <property type="entry name" value="NLRP_innate_immun_reg"/>
</dbReference>
<dbReference type="PANTHER" id="PTHR45690">
    <property type="entry name" value="NACHT, LRR AND PYD DOMAINS-CONTAINING PROTEIN 12"/>
    <property type="match status" value="1"/>
</dbReference>
<dbReference type="SMART" id="SM00368">
    <property type="entry name" value="LRR_RI"/>
    <property type="match status" value="3"/>
</dbReference>
<dbReference type="Proteomes" id="UP000694390">
    <property type="component" value="Unassembled WGS sequence"/>
</dbReference>
<evidence type="ECO:0000313" key="5">
    <source>
        <dbReference type="Proteomes" id="UP000694390"/>
    </source>
</evidence>
<evidence type="ECO:0000256" key="2">
    <source>
        <dbReference type="ARBA" id="ARBA00022490"/>
    </source>
</evidence>
<dbReference type="GO" id="GO:0005737">
    <property type="term" value="C:cytoplasm"/>
    <property type="evidence" value="ECO:0007669"/>
    <property type="project" value="UniProtKB-SubCell"/>
</dbReference>
<sequence>MVAAGLRRLFKGWGGRGSWSPGPLNSSRSHPLPQAGRLPRPDHCPLCLSVPCRLSNCYFTGVCCGALSAVLSKSQSLRKLDVCYNKLGDAGMKLLCDGLRQPDCKLQKLRLTGCGLTPACCEDLSVVITTNQSLTELNINHDALGDSGMKRLRDGLNSASCKLQMLL</sequence>
<organism evidence="4 5">
    <name type="scientific">Gopherus evgoodei</name>
    <name type="common">Goodes thornscrub tortoise</name>
    <dbReference type="NCBI Taxonomy" id="1825980"/>
    <lineage>
        <taxon>Eukaryota</taxon>
        <taxon>Metazoa</taxon>
        <taxon>Chordata</taxon>
        <taxon>Craniata</taxon>
        <taxon>Vertebrata</taxon>
        <taxon>Euteleostomi</taxon>
        <taxon>Archelosauria</taxon>
        <taxon>Testudinata</taxon>
        <taxon>Testudines</taxon>
        <taxon>Cryptodira</taxon>
        <taxon>Durocryptodira</taxon>
        <taxon>Testudinoidea</taxon>
        <taxon>Testudinidae</taxon>
        <taxon>Gopherus</taxon>
    </lineage>
</organism>
<protein>
    <submittedName>
        <fullName evidence="4">Uncharacterized protein</fullName>
    </submittedName>
</protein>
<dbReference type="Gene3D" id="3.80.10.10">
    <property type="entry name" value="Ribonuclease Inhibitor"/>
    <property type="match status" value="1"/>
</dbReference>
<keyword evidence="3" id="KW-0677">Repeat</keyword>
<reference evidence="4" key="1">
    <citation type="submission" date="2025-08" db="UniProtKB">
        <authorList>
            <consortium name="Ensembl"/>
        </authorList>
    </citation>
    <scope>IDENTIFICATION</scope>
</reference>
<dbReference type="Pfam" id="PF13516">
    <property type="entry name" value="LRR_6"/>
    <property type="match status" value="2"/>
</dbReference>
<dbReference type="GeneTree" id="ENSGT00940000160873"/>
<evidence type="ECO:0000313" key="4">
    <source>
        <dbReference type="Ensembl" id="ENSGEVP00005020735.1"/>
    </source>
</evidence>
<comment type="subcellular location">
    <subcellularLocation>
        <location evidence="1">Cytoplasm</location>
    </subcellularLocation>
</comment>
<dbReference type="PANTHER" id="PTHR45690:SF19">
    <property type="entry name" value="NACHT, LRR AND PYD DOMAINS-CONTAINING PROTEIN 3"/>
    <property type="match status" value="1"/>
</dbReference>
<evidence type="ECO:0000256" key="3">
    <source>
        <dbReference type="ARBA" id="ARBA00022737"/>
    </source>
</evidence>
<keyword evidence="5" id="KW-1185">Reference proteome</keyword>
<name>A0A8C4Y699_9SAUR</name>
<dbReference type="InterPro" id="IPR001611">
    <property type="entry name" value="Leu-rich_rpt"/>
</dbReference>
<dbReference type="InterPro" id="IPR032675">
    <property type="entry name" value="LRR_dom_sf"/>
</dbReference>
<dbReference type="AlphaFoldDB" id="A0A8C4Y699"/>
<accession>A0A8C4Y699</accession>
<reference evidence="4" key="2">
    <citation type="submission" date="2025-09" db="UniProtKB">
        <authorList>
            <consortium name="Ensembl"/>
        </authorList>
    </citation>
    <scope>IDENTIFICATION</scope>
</reference>
<keyword evidence="2" id="KW-0963">Cytoplasm</keyword>
<dbReference type="SUPFAM" id="SSF52047">
    <property type="entry name" value="RNI-like"/>
    <property type="match status" value="1"/>
</dbReference>